<dbReference type="AlphaFoldDB" id="Q466C8"/>
<gene>
    <name evidence="2" type="ordered locus">Mbar_A3391</name>
</gene>
<dbReference type="STRING" id="269797.Mbar_A3391"/>
<sequence length="66" mass="7944">MIMIFIDYSKYKVQKANFKFWDKLIICPVAEKAIHGKNFLAILKKNHLQINKFVWCIVRFEDNPKN</sequence>
<name>Q466C8_METBF</name>
<organism evidence="2">
    <name type="scientific">Methanosarcina barkeri (strain Fusaro / DSM 804)</name>
    <dbReference type="NCBI Taxonomy" id="269797"/>
    <lineage>
        <taxon>Archaea</taxon>
        <taxon>Methanobacteriati</taxon>
        <taxon>Methanobacteriota</taxon>
        <taxon>Stenosarchaea group</taxon>
        <taxon>Methanomicrobia</taxon>
        <taxon>Methanosarcinales</taxon>
        <taxon>Methanosarcinaceae</taxon>
        <taxon>Methanosarcina</taxon>
    </lineage>
</organism>
<dbReference type="Pfam" id="PF05727">
    <property type="entry name" value="UPF0228"/>
    <property type="match status" value="1"/>
</dbReference>
<accession>Q466C8</accession>
<comment type="similarity">
    <text evidence="1">Belongs to the UPF0228 family.</text>
</comment>
<evidence type="ECO:0000256" key="1">
    <source>
        <dbReference type="ARBA" id="ARBA00009746"/>
    </source>
</evidence>
<dbReference type="KEGG" id="mba:Mbar_A3391"/>
<dbReference type="eggNOG" id="arCOG03623">
    <property type="taxonomic scope" value="Archaea"/>
</dbReference>
<dbReference type="InterPro" id="IPR008887">
    <property type="entry name" value="UPF0228"/>
</dbReference>
<proteinExistence type="inferred from homology"/>
<dbReference type="EMBL" id="CP000099">
    <property type="protein sequence ID" value="AAZ72264.1"/>
    <property type="molecule type" value="Genomic_DNA"/>
</dbReference>
<evidence type="ECO:0000313" key="2">
    <source>
        <dbReference type="EMBL" id="AAZ72264.1"/>
    </source>
</evidence>
<protein>
    <submittedName>
        <fullName evidence="2">Uncharacterized protein</fullName>
    </submittedName>
</protein>
<dbReference type="HOGENOM" id="CLU_2820808_0_0_2"/>
<reference evidence="2" key="1">
    <citation type="submission" date="2006-06" db="EMBL/GenBank/DDBJ databases">
        <title>Complete sequence of chromosome 1 of Methanosarcina barkeri str. fusaro.</title>
        <authorList>
            <person name="Copeland A."/>
            <person name="Lucas S."/>
            <person name="Lapidus A."/>
            <person name="Barry K."/>
            <person name="Detter J.C."/>
            <person name="Glavina T."/>
            <person name="Hammon N."/>
            <person name="Israni S."/>
            <person name="Pitluck S."/>
            <person name="Goodwin L.A."/>
            <person name="Saunders E.H."/>
            <person name="Schmutz J."/>
            <person name="Larimer F."/>
            <person name="Land M."/>
            <person name="Anderson I."/>
            <person name="Richardson P."/>
        </authorList>
    </citation>
    <scope>NUCLEOTIDE SEQUENCE</scope>
    <source>
        <strain evidence="2">Fusaro</strain>
    </source>
</reference>
<dbReference type="PaxDb" id="269797-Mbar_A3391"/>